<feature type="chain" id="PRO_5029522085" evidence="2">
    <location>
        <begin position="20"/>
        <end position="296"/>
    </location>
</feature>
<dbReference type="EMBL" id="JABANM010000970">
    <property type="protein sequence ID" value="KAF4755069.1"/>
    <property type="molecule type" value="Genomic_DNA"/>
</dbReference>
<evidence type="ECO:0000313" key="4">
    <source>
        <dbReference type="Proteomes" id="UP000574390"/>
    </source>
</evidence>
<protein>
    <submittedName>
        <fullName evidence="3">Uncharacterized protein</fullName>
    </submittedName>
</protein>
<evidence type="ECO:0000256" key="1">
    <source>
        <dbReference type="SAM" id="MobiDB-lite"/>
    </source>
</evidence>
<feature type="compositionally biased region" description="Low complexity" evidence="1">
    <location>
        <begin position="113"/>
        <end position="139"/>
    </location>
</feature>
<evidence type="ECO:0000256" key="2">
    <source>
        <dbReference type="SAM" id="SignalP"/>
    </source>
</evidence>
<name>A0A7J6UCY8_PEROL</name>
<gene>
    <name evidence="3" type="ORF">FOZ62_022914</name>
</gene>
<accession>A0A7J6UCY8</accession>
<sequence length="296" mass="31358">MSKRLGIIVFGISFLVAASDPCMQMCIDLGDKTACAGSGKGSYCKGWQKEQPVCQGFIRRKDETLCFLTGGPDDVNCSGVPVACPTVPSTTDSPPTPCSTTLMPNTTGSKPVTTTTAEPCTTTTKTTGAPRTTTSAPCTTTTKTTGAPCTTTTKTTGAPYTTTTTSARRTTIASTTKRSTTSSTTTTTTTMKTSTSTSTTTKCPPLEGHFCGKLLFHSFDIILKNGRLTLNLPSFQVEGFCDYHVSGSSIDLSDYDDVLKAVMAKASIKKFDITIIDSNQIRLKAGVFLRTTLKRC</sequence>
<feature type="region of interest" description="Disordered" evidence="1">
    <location>
        <begin position="160"/>
        <end position="202"/>
    </location>
</feature>
<dbReference type="Proteomes" id="UP000574390">
    <property type="component" value="Unassembled WGS sequence"/>
</dbReference>
<feature type="compositionally biased region" description="Low complexity" evidence="1">
    <location>
        <begin position="160"/>
        <end position="201"/>
    </location>
</feature>
<evidence type="ECO:0000313" key="3">
    <source>
        <dbReference type="EMBL" id="KAF4755069.1"/>
    </source>
</evidence>
<feature type="signal peptide" evidence="2">
    <location>
        <begin position="1"/>
        <end position="19"/>
    </location>
</feature>
<reference evidence="3 4" key="1">
    <citation type="submission" date="2020-04" db="EMBL/GenBank/DDBJ databases">
        <title>Perkinsus olseni comparative genomics.</title>
        <authorList>
            <person name="Bogema D.R."/>
        </authorList>
    </citation>
    <scope>NUCLEOTIDE SEQUENCE [LARGE SCALE GENOMIC DNA]</scope>
    <source>
        <strain evidence="3">ATCC PRA-205</strain>
    </source>
</reference>
<proteinExistence type="predicted"/>
<feature type="compositionally biased region" description="Polar residues" evidence="1">
    <location>
        <begin position="102"/>
        <end position="112"/>
    </location>
</feature>
<keyword evidence="2" id="KW-0732">Signal</keyword>
<comment type="caution">
    <text evidence="3">The sequence shown here is derived from an EMBL/GenBank/DDBJ whole genome shotgun (WGS) entry which is preliminary data.</text>
</comment>
<dbReference type="AlphaFoldDB" id="A0A7J6UCY8"/>
<organism evidence="3 4">
    <name type="scientific">Perkinsus olseni</name>
    <name type="common">Perkinsus atlanticus</name>
    <dbReference type="NCBI Taxonomy" id="32597"/>
    <lineage>
        <taxon>Eukaryota</taxon>
        <taxon>Sar</taxon>
        <taxon>Alveolata</taxon>
        <taxon>Perkinsozoa</taxon>
        <taxon>Perkinsea</taxon>
        <taxon>Perkinsida</taxon>
        <taxon>Perkinsidae</taxon>
        <taxon>Perkinsus</taxon>
    </lineage>
</organism>
<feature type="region of interest" description="Disordered" evidence="1">
    <location>
        <begin position="93"/>
        <end position="139"/>
    </location>
</feature>